<keyword evidence="6" id="KW-0479">Metal-binding</keyword>
<name>A0ABW1JKQ1_9ACTN</name>
<comment type="caution">
    <text evidence="11">The sequence shown here is derived from an EMBL/GenBank/DDBJ whole genome shotgun (WGS) entry which is preliminary data.</text>
</comment>
<dbReference type="RefSeq" id="WP_345717853.1">
    <property type="nucleotide sequence ID" value="NZ_BAABFP010000007.1"/>
</dbReference>
<accession>A0ABW1JKQ1</accession>
<dbReference type="PANTHER" id="PTHR33202:SF2">
    <property type="entry name" value="FERRIC UPTAKE REGULATION PROTEIN"/>
    <property type="match status" value="1"/>
</dbReference>
<dbReference type="CDD" id="cd07153">
    <property type="entry name" value="Fur_like"/>
    <property type="match status" value="1"/>
</dbReference>
<keyword evidence="12" id="KW-1185">Reference proteome</keyword>
<evidence type="ECO:0000256" key="7">
    <source>
        <dbReference type="ARBA" id="ARBA00022833"/>
    </source>
</evidence>
<evidence type="ECO:0000313" key="12">
    <source>
        <dbReference type="Proteomes" id="UP001596189"/>
    </source>
</evidence>
<dbReference type="EMBL" id="JBHSRD010000008">
    <property type="protein sequence ID" value="MFC6009338.1"/>
    <property type="molecule type" value="Genomic_DNA"/>
</dbReference>
<evidence type="ECO:0000256" key="9">
    <source>
        <dbReference type="ARBA" id="ARBA00023125"/>
    </source>
</evidence>
<comment type="subcellular location">
    <subcellularLocation>
        <location evidence="1">Cytoplasm</location>
    </subcellularLocation>
</comment>
<keyword evidence="8" id="KW-0805">Transcription regulation</keyword>
<dbReference type="InterPro" id="IPR002481">
    <property type="entry name" value="FUR"/>
</dbReference>
<evidence type="ECO:0000256" key="10">
    <source>
        <dbReference type="ARBA" id="ARBA00023163"/>
    </source>
</evidence>
<evidence type="ECO:0000256" key="4">
    <source>
        <dbReference type="ARBA" id="ARBA00022490"/>
    </source>
</evidence>
<dbReference type="InterPro" id="IPR036390">
    <property type="entry name" value="WH_DNA-bd_sf"/>
</dbReference>
<dbReference type="Gene3D" id="3.30.1490.190">
    <property type="match status" value="1"/>
</dbReference>
<evidence type="ECO:0000256" key="3">
    <source>
        <dbReference type="ARBA" id="ARBA00011738"/>
    </source>
</evidence>
<evidence type="ECO:0000256" key="2">
    <source>
        <dbReference type="ARBA" id="ARBA00007957"/>
    </source>
</evidence>
<keyword evidence="9" id="KW-0238">DNA-binding</keyword>
<dbReference type="InterPro" id="IPR043135">
    <property type="entry name" value="Fur_C"/>
</dbReference>
<reference evidence="12" key="1">
    <citation type="journal article" date="2019" name="Int. J. Syst. Evol. Microbiol.">
        <title>The Global Catalogue of Microorganisms (GCM) 10K type strain sequencing project: providing services to taxonomists for standard genome sequencing and annotation.</title>
        <authorList>
            <consortium name="The Broad Institute Genomics Platform"/>
            <consortium name="The Broad Institute Genome Sequencing Center for Infectious Disease"/>
            <person name="Wu L."/>
            <person name="Ma J."/>
        </authorList>
    </citation>
    <scope>NUCLEOTIDE SEQUENCE [LARGE SCALE GENOMIC DNA]</scope>
    <source>
        <strain evidence="12">KACC 14249</strain>
    </source>
</reference>
<comment type="subunit">
    <text evidence="3">Homodimer.</text>
</comment>
<dbReference type="Proteomes" id="UP001596189">
    <property type="component" value="Unassembled WGS sequence"/>
</dbReference>
<keyword evidence="5" id="KW-0678">Repressor</keyword>
<proteinExistence type="inferred from homology"/>
<protein>
    <submittedName>
        <fullName evidence="11">Fur family transcriptional regulator</fullName>
    </submittedName>
</protein>
<dbReference type="SUPFAM" id="SSF46785">
    <property type="entry name" value="Winged helix' DNA-binding domain"/>
    <property type="match status" value="1"/>
</dbReference>
<evidence type="ECO:0000256" key="5">
    <source>
        <dbReference type="ARBA" id="ARBA00022491"/>
    </source>
</evidence>
<evidence type="ECO:0000256" key="8">
    <source>
        <dbReference type="ARBA" id="ARBA00023015"/>
    </source>
</evidence>
<dbReference type="InterPro" id="IPR036388">
    <property type="entry name" value="WH-like_DNA-bd_sf"/>
</dbReference>
<dbReference type="Gene3D" id="1.10.10.10">
    <property type="entry name" value="Winged helix-like DNA-binding domain superfamily/Winged helix DNA-binding domain"/>
    <property type="match status" value="1"/>
</dbReference>
<keyword evidence="4" id="KW-0963">Cytoplasm</keyword>
<gene>
    <name evidence="11" type="ORF">ACFQDO_19580</name>
</gene>
<keyword evidence="10" id="KW-0804">Transcription</keyword>
<comment type="similarity">
    <text evidence="2">Belongs to the Fur family.</text>
</comment>
<evidence type="ECO:0000313" key="11">
    <source>
        <dbReference type="EMBL" id="MFC6009338.1"/>
    </source>
</evidence>
<evidence type="ECO:0000256" key="1">
    <source>
        <dbReference type="ARBA" id="ARBA00004496"/>
    </source>
</evidence>
<organism evidence="11 12">
    <name type="scientific">Angustibacter luteus</name>
    <dbReference type="NCBI Taxonomy" id="658456"/>
    <lineage>
        <taxon>Bacteria</taxon>
        <taxon>Bacillati</taxon>
        <taxon>Actinomycetota</taxon>
        <taxon>Actinomycetes</taxon>
        <taxon>Kineosporiales</taxon>
        <taxon>Kineosporiaceae</taxon>
    </lineage>
</organism>
<keyword evidence="7" id="KW-0862">Zinc</keyword>
<evidence type="ECO:0000256" key="6">
    <source>
        <dbReference type="ARBA" id="ARBA00022723"/>
    </source>
</evidence>
<sequence>MTGTTRRATKQREAVESYLSDGATFVSAQQIYAGMREQGSTIGLATVYRALQGLVEDEGVDALRTDDGEVVYRRCRSGSHHHHLVCRECGRTVEVEGPAVEQWADAVAGQHGFRDISHTLELFGTCDHH</sequence>
<dbReference type="Pfam" id="PF01475">
    <property type="entry name" value="FUR"/>
    <property type="match status" value="1"/>
</dbReference>
<dbReference type="PANTHER" id="PTHR33202">
    <property type="entry name" value="ZINC UPTAKE REGULATION PROTEIN"/>
    <property type="match status" value="1"/>
</dbReference>